<dbReference type="InterPro" id="IPR029058">
    <property type="entry name" value="AB_hydrolase_fold"/>
</dbReference>
<keyword evidence="14" id="KW-1185">Reference proteome</keyword>
<dbReference type="eggNOG" id="ENOG502S3AW">
    <property type="taxonomic scope" value="Eukaryota"/>
</dbReference>
<reference evidence="13 14" key="1">
    <citation type="journal article" date="2013" name="PLoS Genet.">
        <title>Genomic mechanisms accounting for the adaptation to parasitism in nematode-trapping fungi.</title>
        <authorList>
            <person name="Meerupati T."/>
            <person name="Andersson K.M."/>
            <person name="Friman E."/>
            <person name="Kumar D."/>
            <person name="Tunlid A."/>
            <person name="Ahren D."/>
        </authorList>
    </citation>
    <scope>NUCLEOTIDE SEQUENCE [LARGE SCALE GENOMIC DNA]</scope>
    <source>
        <strain evidence="13 14">CBS 200.50</strain>
    </source>
</reference>
<dbReference type="PANTHER" id="PTHR48250">
    <property type="entry name" value="CUTINASE 2-RELATED"/>
    <property type="match status" value="1"/>
</dbReference>
<dbReference type="GO" id="GO:0050525">
    <property type="term" value="F:cutinase activity"/>
    <property type="evidence" value="ECO:0007669"/>
    <property type="project" value="UniProtKB-EC"/>
</dbReference>
<evidence type="ECO:0000256" key="12">
    <source>
        <dbReference type="SAM" id="SignalP"/>
    </source>
</evidence>
<evidence type="ECO:0000256" key="5">
    <source>
        <dbReference type="ARBA" id="ARBA00022525"/>
    </source>
</evidence>
<dbReference type="Proteomes" id="UP000015100">
    <property type="component" value="Unassembled WGS sequence"/>
</dbReference>
<dbReference type="OrthoDB" id="2975078at2759"/>
<accession>S8A2H8</accession>
<evidence type="ECO:0000313" key="13">
    <source>
        <dbReference type="EMBL" id="EPS35351.1"/>
    </source>
</evidence>
<organism evidence="13 14">
    <name type="scientific">Dactylellina haptotyla (strain CBS 200.50)</name>
    <name type="common">Nematode-trapping fungus</name>
    <name type="synonym">Monacrosporium haptotylum</name>
    <dbReference type="NCBI Taxonomy" id="1284197"/>
    <lineage>
        <taxon>Eukaryota</taxon>
        <taxon>Fungi</taxon>
        <taxon>Dikarya</taxon>
        <taxon>Ascomycota</taxon>
        <taxon>Pezizomycotina</taxon>
        <taxon>Orbiliomycetes</taxon>
        <taxon>Orbiliales</taxon>
        <taxon>Orbiliaceae</taxon>
        <taxon>Dactylellina</taxon>
    </lineage>
</organism>
<proteinExistence type="inferred from homology"/>
<evidence type="ECO:0000256" key="2">
    <source>
        <dbReference type="ARBA" id="ARBA00007534"/>
    </source>
</evidence>
<feature type="active site" evidence="10">
    <location>
        <position position="175"/>
    </location>
</feature>
<gene>
    <name evidence="13" type="ORF">H072_11321</name>
</gene>
<feature type="disulfide bond" evidence="11">
    <location>
        <begin position="171"/>
        <end position="178"/>
    </location>
</feature>
<keyword evidence="7" id="KW-0378">Hydrolase</keyword>
<feature type="active site" description="Nucleophile" evidence="10">
    <location>
        <position position="123"/>
    </location>
</feature>
<evidence type="ECO:0000256" key="10">
    <source>
        <dbReference type="PIRSR" id="PIRSR611150-1"/>
    </source>
</evidence>
<dbReference type="Pfam" id="PF01083">
    <property type="entry name" value="Cutinase"/>
    <property type="match status" value="1"/>
</dbReference>
<dbReference type="EMBL" id="AQGS01001182">
    <property type="protein sequence ID" value="EPS35351.1"/>
    <property type="molecule type" value="Genomic_DNA"/>
</dbReference>
<evidence type="ECO:0000256" key="9">
    <source>
        <dbReference type="ARBA" id="ARBA00034045"/>
    </source>
</evidence>
<dbReference type="AlphaFoldDB" id="S8A2H8"/>
<protein>
    <recommendedName>
        <fullName evidence="3">cutinase</fullName>
        <ecNumber evidence="3">3.1.1.74</ecNumber>
    </recommendedName>
</protein>
<feature type="signal peptide" evidence="12">
    <location>
        <begin position="1"/>
        <end position="19"/>
    </location>
</feature>
<evidence type="ECO:0000313" key="14">
    <source>
        <dbReference type="Proteomes" id="UP000015100"/>
    </source>
</evidence>
<evidence type="ECO:0000256" key="8">
    <source>
        <dbReference type="ARBA" id="ARBA00023157"/>
    </source>
</evidence>
<reference evidence="14" key="2">
    <citation type="submission" date="2013-04" db="EMBL/GenBank/DDBJ databases">
        <title>Genomic mechanisms accounting for the adaptation to parasitism in nematode-trapping fungi.</title>
        <authorList>
            <person name="Ahren D.G."/>
        </authorList>
    </citation>
    <scope>NUCLEOTIDE SEQUENCE [LARGE SCALE GENOMIC DNA]</scope>
    <source>
        <strain evidence="14">CBS 200.50</strain>
    </source>
</reference>
<evidence type="ECO:0000256" key="11">
    <source>
        <dbReference type="PIRSR" id="PIRSR611150-2"/>
    </source>
</evidence>
<dbReference type="Gene3D" id="3.40.50.1820">
    <property type="entry name" value="alpha/beta hydrolase"/>
    <property type="match status" value="1"/>
</dbReference>
<keyword evidence="6 12" id="KW-0732">Signal</keyword>
<evidence type="ECO:0000256" key="1">
    <source>
        <dbReference type="ARBA" id="ARBA00004613"/>
    </source>
</evidence>
<dbReference type="EC" id="3.1.1.74" evidence="3"/>
<comment type="subcellular location">
    <subcellularLocation>
        <location evidence="1">Secreted</location>
    </subcellularLocation>
</comment>
<evidence type="ECO:0000256" key="7">
    <source>
        <dbReference type="ARBA" id="ARBA00022801"/>
    </source>
</evidence>
<dbReference type="PRINTS" id="PR00129">
    <property type="entry name" value="CUTINASE"/>
</dbReference>
<comment type="caution">
    <text evidence="13">The sequence shown here is derived from an EMBL/GenBank/DDBJ whole genome shotgun (WGS) entry which is preliminary data.</text>
</comment>
<dbReference type="OMA" id="NDARDHI"/>
<evidence type="ECO:0000256" key="6">
    <source>
        <dbReference type="ARBA" id="ARBA00022729"/>
    </source>
</evidence>
<keyword evidence="5" id="KW-0964">Secreted</keyword>
<dbReference type="HOGENOM" id="CLU_040058_2_2_1"/>
<keyword evidence="8 11" id="KW-1015">Disulfide bond</keyword>
<dbReference type="STRING" id="1284197.S8A2H8"/>
<feature type="active site" description="Proton donor/acceptor" evidence="10">
    <location>
        <position position="188"/>
    </location>
</feature>
<evidence type="ECO:0000256" key="3">
    <source>
        <dbReference type="ARBA" id="ARBA00013095"/>
    </source>
</evidence>
<dbReference type="GO" id="GO:0005576">
    <property type="term" value="C:extracellular region"/>
    <property type="evidence" value="ECO:0007669"/>
    <property type="project" value="UniProtKB-SubCell"/>
</dbReference>
<dbReference type="InterPro" id="IPR011150">
    <property type="entry name" value="Cutinase_monf"/>
</dbReference>
<dbReference type="PANTHER" id="PTHR48250:SF3">
    <property type="entry name" value="CUTINASE 1-RELATED"/>
    <property type="match status" value="1"/>
</dbReference>
<evidence type="ECO:0000256" key="4">
    <source>
        <dbReference type="ARBA" id="ARBA00022487"/>
    </source>
</evidence>
<comment type="catalytic activity">
    <reaction evidence="9">
        <text>cutin + H2O = cutin monomers.</text>
        <dbReference type="EC" id="3.1.1.74"/>
    </reaction>
</comment>
<feature type="chain" id="PRO_5004548225" description="cutinase" evidence="12">
    <location>
        <begin position="20"/>
        <end position="207"/>
    </location>
</feature>
<dbReference type="SMART" id="SM01110">
    <property type="entry name" value="Cutinase"/>
    <property type="match status" value="1"/>
</dbReference>
<dbReference type="SUPFAM" id="SSF53474">
    <property type="entry name" value="alpha/beta-Hydrolases"/>
    <property type="match status" value="1"/>
</dbReference>
<keyword evidence="4" id="KW-0719">Serine esterase</keyword>
<name>S8A2H8_DACHA</name>
<feature type="disulfide bond" evidence="11">
    <location>
        <begin position="38"/>
        <end position="112"/>
    </location>
</feature>
<sequence>MRVSIATLTILSFAHTLSAAPAVIEARATRNDLASGACKPYTLIFARGTLEPAGNLGSIGTPLVEALARVLPGGAGALAVQGVNYDADMQGAIRGGDPAGSRAMAALVNRACAKTKIILGGYSQGAQLVHNAVALLSAAEAKKIDAVVMFGDPKNGKALGKGVGPRSRTFCNAADVICKGRFQITAAHKTYANDCPKAASFIRSIVV</sequence>
<dbReference type="GO" id="GO:0016052">
    <property type="term" value="P:carbohydrate catabolic process"/>
    <property type="evidence" value="ECO:0007669"/>
    <property type="project" value="TreeGrafter"/>
</dbReference>
<dbReference type="InterPro" id="IPR000675">
    <property type="entry name" value="Cutinase/axe"/>
</dbReference>
<comment type="similarity">
    <text evidence="2">Belongs to the cutinase family.</text>
</comment>